<keyword evidence="2" id="KW-0732">Signal</keyword>
<evidence type="ECO:0000313" key="3">
    <source>
        <dbReference type="EnsemblMetazoa" id="GPAI005420-PA"/>
    </source>
</evidence>
<name>A0A1A9Z6L8_GLOPL</name>
<keyword evidence="4" id="KW-1185">Reference proteome</keyword>
<evidence type="ECO:0000256" key="2">
    <source>
        <dbReference type="SAM" id="SignalP"/>
    </source>
</evidence>
<keyword evidence="1" id="KW-1133">Transmembrane helix</keyword>
<feature type="chain" id="PRO_5008402596" evidence="2">
    <location>
        <begin position="19"/>
        <end position="101"/>
    </location>
</feature>
<keyword evidence="1" id="KW-0472">Membrane</keyword>
<proteinExistence type="predicted"/>
<sequence length="101" mass="11350">MKLNLHLLLCAIGLLSHAAQLFVYHDDRFALNYYMPIFGTMVPQFVYGVLLITDRQAVVSTRGSLIDYTNYKGNSIFRVIAIGVLSLNFEGFPSGLCIFKN</sequence>
<evidence type="ECO:0000313" key="4">
    <source>
        <dbReference type="Proteomes" id="UP000092445"/>
    </source>
</evidence>
<dbReference type="Proteomes" id="UP000092445">
    <property type="component" value="Unassembled WGS sequence"/>
</dbReference>
<evidence type="ECO:0000256" key="1">
    <source>
        <dbReference type="SAM" id="Phobius"/>
    </source>
</evidence>
<dbReference type="VEuPathDB" id="VectorBase:GPAI005420"/>
<feature type="signal peptide" evidence="2">
    <location>
        <begin position="1"/>
        <end position="18"/>
    </location>
</feature>
<dbReference type="AlphaFoldDB" id="A0A1A9Z6L8"/>
<keyword evidence="1" id="KW-0812">Transmembrane</keyword>
<feature type="transmembrane region" description="Helical" evidence="1">
    <location>
        <begin position="34"/>
        <end position="52"/>
    </location>
</feature>
<accession>A0A1A9Z6L8</accession>
<protein>
    <submittedName>
        <fullName evidence="3">Uncharacterized protein</fullName>
    </submittedName>
</protein>
<dbReference type="EnsemblMetazoa" id="GPAI005420-RA">
    <property type="protein sequence ID" value="GPAI005420-PA"/>
    <property type="gene ID" value="GPAI005420"/>
</dbReference>
<reference evidence="4" key="1">
    <citation type="submission" date="2014-03" db="EMBL/GenBank/DDBJ databases">
        <authorList>
            <person name="Aksoy S."/>
            <person name="Warren W."/>
            <person name="Wilson R.K."/>
        </authorList>
    </citation>
    <scope>NUCLEOTIDE SEQUENCE [LARGE SCALE GENOMIC DNA]</scope>
    <source>
        <strain evidence="4">IAEA</strain>
    </source>
</reference>
<reference evidence="3" key="2">
    <citation type="submission" date="2020-05" db="UniProtKB">
        <authorList>
            <consortium name="EnsemblMetazoa"/>
        </authorList>
    </citation>
    <scope>IDENTIFICATION</scope>
    <source>
        <strain evidence="3">IAEA</strain>
    </source>
</reference>
<organism evidence="3 4">
    <name type="scientific">Glossina pallidipes</name>
    <name type="common">Tsetse fly</name>
    <dbReference type="NCBI Taxonomy" id="7398"/>
    <lineage>
        <taxon>Eukaryota</taxon>
        <taxon>Metazoa</taxon>
        <taxon>Ecdysozoa</taxon>
        <taxon>Arthropoda</taxon>
        <taxon>Hexapoda</taxon>
        <taxon>Insecta</taxon>
        <taxon>Pterygota</taxon>
        <taxon>Neoptera</taxon>
        <taxon>Endopterygota</taxon>
        <taxon>Diptera</taxon>
        <taxon>Brachycera</taxon>
        <taxon>Muscomorpha</taxon>
        <taxon>Hippoboscoidea</taxon>
        <taxon>Glossinidae</taxon>
        <taxon>Glossina</taxon>
    </lineage>
</organism>